<comment type="caution">
    <text evidence="2">The sequence shown here is derived from an EMBL/GenBank/DDBJ whole genome shotgun (WGS) entry which is preliminary data.</text>
</comment>
<proteinExistence type="predicted"/>
<evidence type="ECO:0000313" key="2">
    <source>
        <dbReference type="EMBL" id="RAL54889.1"/>
    </source>
</evidence>
<evidence type="ECO:0000313" key="3">
    <source>
        <dbReference type="Proteomes" id="UP000249390"/>
    </source>
</evidence>
<keyword evidence="3" id="KW-1185">Reference proteome</keyword>
<name>A0A328EE75_9ASTE</name>
<evidence type="ECO:0000256" key="1">
    <source>
        <dbReference type="SAM" id="MobiDB-lite"/>
    </source>
</evidence>
<dbReference type="Proteomes" id="UP000249390">
    <property type="component" value="Unassembled WGS sequence"/>
</dbReference>
<dbReference type="AlphaFoldDB" id="A0A328EE75"/>
<dbReference type="EMBL" id="NQVE01000005">
    <property type="protein sequence ID" value="RAL54889.1"/>
    <property type="molecule type" value="Genomic_DNA"/>
</dbReference>
<protein>
    <submittedName>
        <fullName evidence="2">Uncharacterized protein</fullName>
    </submittedName>
</protein>
<gene>
    <name evidence="2" type="ORF">DM860_013585</name>
</gene>
<accession>A0A328EE75</accession>
<organism evidence="2 3">
    <name type="scientific">Cuscuta australis</name>
    <dbReference type="NCBI Taxonomy" id="267555"/>
    <lineage>
        <taxon>Eukaryota</taxon>
        <taxon>Viridiplantae</taxon>
        <taxon>Streptophyta</taxon>
        <taxon>Embryophyta</taxon>
        <taxon>Tracheophyta</taxon>
        <taxon>Spermatophyta</taxon>
        <taxon>Magnoliopsida</taxon>
        <taxon>eudicotyledons</taxon>
        <taxon>Gunneridae</taxon>
        <taxon>Pentapetalae</taxon>
        <taxon>asterids</taxon>
        <taxon>lamiids</taxon>
        <taxon>Solanales</taxon>
        <taxon>Convolvulaceae</taxon>
        <taxon>Cuscuteae</taxon>
        <taxon>Cuscuta</taxon>
        <taxon>Cuscuta subgen. Grammica</taxon>
        <taxon>Cuscuta sect. Cleistogrammica</taxon>
    </lineage>
</organism>
<reference evidence="2 3" key="1">
    <citation type="submission" date="2018-06" db="EMBL/GenBank/DDBJ databases">
        <title>The Genome of Cuscuta australis (Dodder) Provides Insight into the Evolution of Plant Parasitism.</title>
        <authorList>
            <person name="Liu H."/>
        </authorList>
    </citation>
    <scope>NUCLEOTIDE SEQUENCE [LARGE SCALE GENOMIC DNA]</scope>
    <source>
        <strain evidence="3">cv. Yunnan</strain>
        <tissue evidence="2">Vines</tissue>
    </source>
</reference>
<feature type="region of interest" description="Disordered" evidence="1">
    <location>
        <begin position="31"/>
        <end position="67"/>
    </location>
</feature>
<sequence>MQSKLKKDDGPGYWFWYCWDKGPIGLVQEPKMKEPPPNDVLAMRTSHTHRPDGSLGSGLTTPDERSGRLGRLNDCLFNPRSIEQVLIGVEPSTQYDQPPIMTIVHSFIAEATSDACASCRQSRHSDLNCRPMPTFPAKILYK</sequence>